<keyword evidence="4" id="KW-0319">Glycerol metabolism</keyword>
<dbReference type="PROSITE" id="PS51704">
    <property type="entry name" value="GP_PDE"/>
    <property type="match status" value="1"/>
</dbReference>
<sequence>MSWKTLDAQPPQVIAHRGASGVLPEHTLAAYALGLGQGADVIEPDLVPTRDGALIARHEPNLARSTDVFDRGEFSHLKREGDWWSTDLALDEIRRLRARQPFEGRSDRHDGHHAVPGWQDVIDWAAQAALERGQTVRLYPELKHPAQFTALGLDPVALFAESVRCLPGSVEVRVQCFEIEALRRVHEATRLPCTLLLEQGTDWRAAIAEHGAWLWGVGVDKRLLWSAPARSSGLVEAAHAAGLRVHPWTYRDDRVGENYADVRDELRAALRLGVDGVFCDFPATGIEVRESLRAVVE</sequence>
<dbReference type="RefSeq" id="WP_091237798.1">
    <property type="nucleotide sequence ID" value="NZ_FNAG01000001.1"/>
</dbReference>
<proteinExistence type="inferred from homology"/>
<dbReference type="GO" id="GO:0042597">
    <property type="term" value="C:periplasmic space"/>
    <property type="evidence" value="ECO:0007669"/>
    <property type="project" value="TreeGrafter"/>
</dbReference>
<keyword evidence="3" id="KW-0732">Signal</keyword>
<dbReference type="Pfam" id="PF03009">
    <property type="entry name" value="GDPD"/>
    <property type="match status" value="1"/>
</dbReference>
<dbReference type="Gene3D" id="3.20.20.190">
    <property type="entry name" value="Phosphatidylinositol (PI) phosphodiesterase"/>
    <property type="match status" value="1"/>
</dbReference>
<evidence type="ECO:0000313" key="9">
    <source>
        <dbReference type="Proteomes" id="UP000199603"/>
    </source>
</evidence>
<dbReference type="PANTHER" id="PTHR43620:SF7">
    <property type="entry name" value="GLYCEROPHOSPHODIESTER PHOSPHODIESTERASE GDPD5-RELATED"/>
    <property type="match status" value="1"/>
</dbReference>
<evidence type="ECO:0000256" key="1">
    <source>
        <dbReference type="ARBA" id="ARBA00007277"/>
    </source>
</evidence>
<dbReference type="InterPro" id="IPR017946">
    <property type="entry name" value="PLC-like_Pdiesterase_TIM-brl"/>
</dbReference>
<comment type="similarity">
    <text evidence="1">Belongs to the glycerophosphoryl diester phosphodiesterase family.</text>
</comment>
<dbReference type="GO" id="GO:0006071">
    <property type="term" value="P:glycerol metabolic process"/>
    <property type="evidence" value="ECO:0007669"/>
    <property type="project" value="UniProtKB-KW"/>
</dbReference>
<dbReference type="AlphaFoldDB" id="A0A1G6S037"/>
<keyword evidence="5" id="KW-0378">Hydrolase</keyword>
<evidence type="ECO:0000256" key="2">
    <source>
        <dbReference type="ARBA" id="ARBA00012247"/>
    </source>
</evidence>
<dbReference type="Proteomes" id="UP000199603">
    <property type="component" value="Unassembled WGS sequence"/>
</dbReference>
<protein>
    <recommendedName>
        <fullName evidence="2">glycerophosphodiester phosphodiesterase</fullName>
        <ecNumber evidence="2">3.1.4.46</ecNumber>
    </recommendedName>
</protein>
<evidence type="ECO:0000256" key="6">
    <source>
        <dbReference type="ARBA" id="ARBA00047512"/>
    </source>
</evidence>
<evidence type="ECO:0000259" key="7">
    <source>
        <dbReference type="PROSITE" id="PS51704"/>
    </source>
</evidence>
<evidence type="ECO:0000256" key="5">
    <source>
        <dbReference type="ARBA" id="ARBA00022801"/>
    </source>
</evidence>
<keyword evidence="9" id="KW-1185">Reference proteome</keyword>
<feature type="domain" description="GP-PDE" evidence="7">
    <location>
        <begin position="11"/>
        <end position="289"/>
    </location>
</feature>
<dbReference type="SUPFAM" id="SSF51695">
    <property type="entry name" value="PLC-like phosphodiesterases"/>
    <property type="match status" value="1"/>
</dbReference>
<dbReference type="STRING" id="265719.SAMN04488509_101214"/>
<dbReference type="GO" id="GO:0008889">
    <property type="term" value="F:glycerophosphodiester phosphodiesterase activity"/>
    <property type="evidence" value="ECO:0007669"/>
    <property type="project" value="UniProtKB-EC"/>
</dbReference>
<evidence type="ECO:0000256" key="4">
    <source>
        <dbReference type="ARBA" id="ARBA00022798"/>
    </source>
</evidence>
<dbReference type="EMBL" id="FNAG01000001">
    <property type="protein sequence ID" value="SDD10188.1"/>
    <property type="molecule type" value="Genomic_DNA"/>
</dbReference>
<accession>A0A1G6S037</accession>
<dbReference type="InterPro" id="IPR030395">
    <property type="entry name" value="GP_PDE_dom"/>
</dbReference>
<dbReference type="PANTHER" id="PTHR43620">
    <property type="entry name" value="GLYCEROPHOSPHORYL DIESTER PHOSPHODIESTERASE"/>
    <property type="match status" value="1"/>
</dbReference>
<reference evidence="8 9" key="1">
    <citation type="submission" date="2016-10" db="EMBL/GenBank/DDBJ databases">
        <authorList>
            <person name="de Groot N.N."/>
        </authorList>
    </citation>
    <scope>NUCLEOTIDE SEQUENCE [LARGE SCALE GENOMIC DNA]</scope>
    <source>
        <strain evidence="8 9">DSM 16957</strain>
    </source>
</reference>
<organism evidence="8 9">
    <name type="scientific">Aquimonas voraii</name>
    <dbReference type="NCBI Taxonomy" id="265719"/>
    <lineage>
        <taxon>Bacteria</taxon>
        <taxon>Pseudomonadati</taxon>
        <taxon>Pseudomonadota</taxon>
        <taxon>Gammaproteobacteria</taxon>
        <taxon>Lysobacterales</taxon>
        <taxon>Lysobacteraceae</taxon>
        <taxon>Aquimonas</taxon>
    </lineage>
</organism>
<dbReference type="EC" id="3.1.4.46" evidence="2"/>
<dbReference type="OrthoDB" id="9795622at2"/>
<evidence type="ECO:0000313" key="8">
    <source>
        <dbReference type="EMBL" id="SDD10188.1"/>
    </source>
</evidence>
<comment type="catalytic activity">
    <reaction evidence="6">
        <text>a sn-glycero-3-phosphodiester + H2O = an alcohol + sn-glycerol 3-phosphate + H(+)</text>
        <dbReference type="Rhea" id="RHEA:12969"/>
        <dbReference type="ChEBI" id="CHEBI:15377"/>
        <dbReference type="ChEBI" id="CHEBI:15378"/>
        <dbReference type="ChEBI" id="CHEBI:30879"/>
        <dbReference type="ChEBI" id="CHEBI:57597"/>
        <dbReference type="ChEBI" id="CHEBI:83408"/>
        <dbReference type="EC" id="3.1.4.46"/>
    </reaction>
</comment>
<gene>
    <name evidence="8" type="ORF">SAMN04488509_101214</name>
</gene>
<dbReference type="GO" id="GO:0006629">
    <property type="term" value="P:lipid metabolic process"/>
    <property type="evidence" value="ECO:0007669"/>
    <property type="project" value="InterPro"/>
</dbReference>
<name>A0A1G6S037_9GAMM</name>
<evidence type="ECO:0000256" key="3">
    <source>
        <dbReference type="ARBA" id="ARBA00022729"/>
    </source>
</evidence>